<reference evidence="1 2" key="1">
    <citation type="submission" date="2021-06" db="EMBL/GenBank/DDBJ databases">
        <authorList>
            <person name="Kallberg Y."/>
            <person name="Tangrot J."/>
            <person name="Rosling A."/>
        </authorList>
    </citation>
    <scope>NUCLEOTIDE SEQUENCE [LARGE SCALE GENOMIC DNA]</scope>
    <source>
        <strain evidence="1 2">120-4 pot B 10/14</strain>
    </source>
</reference>
<dbReference type="Proteomes" id="UP000789901">
    <property type="component" value="Unassembled WGS sequence"/>
</dbReference>
<evidence type="ECO:0000313" key="2">
    <source>
        <dbReference type="Proteomes" id="UP000789901"/>
    </source>
</evidence>
<dbReference type="EMBL" id="CAJVQB010049949">
    <property type="protein sequence ID" value="CAG8834694.1"/>
    <property type="molecule type" value="Genomic_DNA"/>
</dbReference>
<comment type="caution">
    <text evidence="1">The sequence shown here is derived from an EMBL/GenBank/DDBJ whole genome shotgun (WGS) entry which is preliminary data.</text>
</comment>
<evidence type="ECO:0000313" key="1">
    <source>
        <dbReference type="EMBL" id="CAG8834694.1"/>
    </source>
</evidence>
<sequence length="70" mass="8234">DYNSKEMAEKTADDKEIKKINKLISKIKKIYEVKGQNPLDDIGDAFIDNIIKIWPYINDHFLQRKPKGKK</sequence>
<protein>
    <submittedName>
        <fullName evidence="1">16559_t:CDS:1</fullName>
    </submittedName>
</protein>
<proteinExistence type="predicted"/>
<gene>
    <name evidence="1" type="ORF">GMARGA_LOCUS32194</name>
</gene>
<feature type="non-terminal residue" evidence="1">
    <location>
        <position position="1"/>
    </location>
</feature>
<name>A0ABN7WML0_GIGMA</name>
<organism evidence="1 2">
    <name type="scientific">Gigaspora margarita</name>
    <dbReference type="NCBI Taxonomy" id="4874"/>
    <lineage>
        <taxon>Eukaryota</taxon>
        <taxon>Fungi</taxon>
        <taxon>Fungi incertae sedis</taxon>
        <taxon>Mucoromycota</taxon>
        <taxon>Glomeromycotina</taxon>
        <taxon>Glomeromycetes</taxon>
        <taxon>Diversisporales</taxon>
        <taxon>Gigasporaceae</taxon>
        <taxon>Gigaspora</taxon>
    </lineage>
</organism>
<keyword evidence="2" id="KW-1185">Reference proteome</keyword>
<accession>A0ABN7WML0</accession>